<sequence length="56" mass="5753">MTIAQRNSDSVLIRADALAAGENVVTEGVQTLRNGAEVSPVNDPATADGQTGKETL</sequence>
<dbReference type="EMBL" id="JBHSWG010000003">
    <property type="protein sequence ID" value="MFC6761627.1"/>
    <property type="molecule type" value="Genomic_DNA"/>
</dbReference>
<reference evidence="3" key="1">
    <citation type="journal article" date="2019" name="Int. J. Syst. Evol. Microbiol.">
        <title>The Global Catalogue of Microorganisms (GCM) 10K type strain sequencing project: providing services to taxonomists for standard genome sequencing and annotation.</title>
        <authorList>
            <consortium name="The Broad Institute Genomics Platform"/>
            <consortium name="The Broad Institute Genome Sequencing Center for Infectious Disease"/>
            <person name="Wu L."/>
            <person name="Ma J."/>
        </authorList>
    </citation>
    <scope>NUCLEOTIDE SEQUENCE [LARGE SCALE GENOMIC DNA]</scope>
    <source>
        <strain evidence="3">CCUG 66188</strain>
    </source>
</reference>
<organism evidence="2 3">
    <name type="scientific">Sulfitobacter porphyrae</name>
    <dbReference type="NCBI Taxonomy" id="1246864"/>
    <lineage>
        <taxon>Bacteria</taxon>
        <taxon>Pseudomonadati</taxon>
        <taxon>Pseudomonadota</taxon>
        <taxon>Alphaproteobacteria</taxon>
        <taxon>Rhodobacterales</taxon>
        <taxon>Roseobacteraceae</taxon>
        <taxon>Sulfitobacter</taxon>
    </lineage>
</organism>
<evidence type="ECO:0000313" key="3">
    <source>
        <dbReference type="Proteomes" id="UP001596353"/>
    </source>
</evidence>
<feature type="region of interest" description="Disordered" evidence="1">
    <location>
        <begin position="35"/>
        <end position="56"/>
    </location>
</feature>
<accession>A0ABW2B7P5</accession>
<dbReference type="Gene3D" id="2.40.420.20">
    <property type="match status" value="1"/>
</dbReference>
<evidence type="ECO:0000256" key="1">
    <source>
        <dbReference type="SAM" id="MobiDB-lite"/>
    </source>
</evidence>
<dbReference type="Proteomes" id="UP001596353">
    <property type="component" value="Unassembled WGS sequence"/>
</dbReference>
<protein>
    <submittedName>
        <fullName evidence="2">Uncharacterized protein</fullName>
    </submittedName>
</protein>
<comment type="caution">
    <text evidence="2">The sequence shown here is derived from an EMBL/GenBank/DDBJ whole genome shotgun (WGS) entry which is preliminary data.</text>
</comment>
<gene>
    <name evidence="2" type="ORF">ACFQFQ_22625</name>
</gene>
<name>A0ABW2B7P5_9RHOB</name>
<keyword evidence="3" id="KW-1185">Reference proteome</keyword>
<proteinExistence type="predicted"/>
<evidence type="ECO:0000313" key="2">
    <source>
        <dbReference type="EMBL" id="MFC6761627.1"/>
    </source>
</evidence>